<dbReference type="Pfam" id="PF00651">
    <property type="entry name" value="BTB"/>
    <property type="match status" value="1"/>
</dbReference>
<dbReference type="InterPro" id="IPR000210">
    <property type="entry name" value="BTB/POZ_dom"/>
</dbReference>
<evidence type="ECO:0000259" key="1">
    <source>
        <dbReference type="PROSITE" id="PS50097"/>
    </source>
</evidence>
<reference evidence="2 3" key="1">
    <citation type="submission" date="2019-02" db="EMBL/GenBank/DDBJ databases">
        <title>Genome sequencing of the rare red list fungi Hericium alpestre (H. flagellum).</title>
        <authorList>
            <person name="Buettner E."/>
            <person name="Kellner H."/>
        </authorList>
    </citation>
    <scope>NUCLEOTIDE SEQUENCE [LARGE SCALE GENOMIC DNA]</scope>
    <source>
        <strain evidence="2 3">DSM 108284</strain>
    </source>
</reference>
<dbReference type="EMBL" id="SFCI01000769">
    <property type="protein sequence ID" value="TFY78015.1"/>
    <property type="molecule type" value="Genomic_DNA"/>
</dbReference>
<feature type="domain" description="BTB" evidence="1">
    <location>
        <begin position="22"/>
        <end position="89"/>
    </location>
</feature>
<accession>A0A4Y9ZTV7</accession>
<dbReference type="SMART" id="SM00225">
    <property type="entry name" value="BTB"/>
    <property type="match status" value="1"/>
</dbReference>
<evidence type="ECO:0000313" key="3">
    <source>
        <dbReference type="Proteomes" id="UP000298061"/>
    </source>
</evidence>
<protein>
    <recommendedName>
        <fullName evidence="1">BTB domain-containing protein</fullName>
    </recommendedName>
</protein>
<dbReference type="PROSITE" id="PS50097">
    <property type="entry name" value="BTB"/>
    <property type="match status" value="1"/>
</dbReference>
<organism evidence="2 3">
    <name type="scientific">Hericium alpestre</name>
    <dbReference type="NCBI Taxonomy" id="135208"/>
    <lineage>
        <taxon>Eukaryota</taxon>
        <taxon>Fungi</taxon>
        <taxon>Dikarya</taxon>
        <taxon>Basidiomycota</taxon>
        <taxon>Agaricomycotina</taxon>
        <taxon>Agaricomycetes</taxon>
        <taxon>Russulales</taxon>
        <taxon>Hericiaceae</taxon>
        <taxon>Hericium</taxon>
    </lineage>
</organism>
<sequence length="318" mass="35051">MSQSQPSTEPVMAGSPYLDDDADIVLRSTDAVHFHVHKLLLSKCSPVFADLFSMPQPKSWGEKLTKGEHPVVQMAEDQHALRLLLGFCYPTGAASFRTLSDIRIALDLTKKYQMSGTWECLTSLLLGHVYTEPESVLAIAWIFEMKDLAVAAAKQTLEKPWLEDPTPVEFDYAPATAMHKLLQYQRSCRAAALVIVSNVHTWLGKEDVNSHPVINSDRYYDCSCTVSKAEFVRIGISPTRWLVSFQDKACSTLEKKLTGAAVRAPMIQTTSIAEAASPSCKRCSSRLPEIVLALEHVSGRLAAAVDAKVATVQLKTPF</sequence>
<dbReference type="AlphaFoldDB" id="A0A4Y9ZTV7"/>
<dbReference type="InterPro" id="IPR011333">
    <property type="entry name" value="SKP1/BTB/POZ_sf"/>
</dbReference>
<comment type="caution">
    <text evidence="2">The sequence shown here is derived from an EMBL/GenBank/DDBJ whole genome shotgun (WGS) entry which is preliminary data.</text>
</comment>
<dbReference type="Gene3D" id="3.30.710.10">
    <property type="entry name" value="Potassium Channel Kv1.1, Chain A"/>
    <property type="match status" value="1"/>
</dbReference>
<proteinExistence type="predicted"/>
<dbReference type="SUPFAM" id="SSF54695">
    <property type="entry name" value="POZ domain"/>
    <property type="match status" value="1"/>
</dbReference>
<evidence type="ECO:0000313" key="2">
    <source>
        <dbReference type="EMBL" id="TFY78015.1"/>
    </source>
</evidence>
<dbReference type="STRING" id="135208.A0A4Y9ZTV7"/>
<dbReference type="Proteomes" id="UP000298061">
    <property type="component" value="Unassembled WGS sequence"/>
</dbReference>
<name>A0A4Y9ZTV7_9AGAM</name>
<gene>
    <name evidence="2" type="ORF">EWM64_g5998</name>
</gene>
<dbReference type="OrthoDB" id="2914220at2759"/>
<keyword evidence="3" id="KW-1185">Reference proteome</keyword>